<evidence type="ECO:0000256" key="1">
    <source>
        <dbReference type="SAM" id="MobiDB-lite"/>
    </source>
</evidence>
<keyword evidence="4" id="KW-1185">Reference proteome</keyword>
<evidence type="ECO:0000313" key="4">
    <source>
        <dbReference type="Proteomes" id="UP000823775"/>
    </source>
</evidence>
<accession>A0ABS8VN88</accession>
<feature type="signal peptide" evidence="2">
    <location>
        <begin position="1"/>
        <end position="20"/>
    </location>
</feature>
<name>A0ABS8VN88_DATST</name>
<protein>
    <submittedName>
        <fullName evidence="3">Uncharacterized protein</fullName>
    </submittedName>
</protein>
<gene>
    <name evidence="3" type="ORF">HAX54_039180</name>
</gene>
<evidence type="ECO:0000313" key="3">
    <source>
        <dbReference type="EMBL" id="MCE0481420.1"/>
    </source>
</evidence>
<feature type="chain" id="PRO_5045522884" evidence="2">
    <location>
        <begin position="21"/>
        <end position="157"/>
    </location>
</feature>
<dbReference type="EMBL" id="JACEIK010005404">
    <property type="protein sequence ID" value="MCE0481420.1"/>
    <property type="molecule type" value="Genomic_DNA"/>
</dbReference>
<feature type="non-terminal residue" evidence="3">
    <location>
        <position position="157"/>
    </location>
</feature>
<feature type="compositionally biased region" description="Basic and acidic residues" evidence="1">
    <location>
        <begin position="74"/>
        <end position="85"/>
    </location>
</feature>
<proteinExistence type="predicted"/>
<sequence>MASRQVVMVYILVGFGFCWADLVRAEGGVTRVWWCWSGEENKRETVVGFLRWWPDTRGKGERERTHRHGGFTGAKEERGRGKFAGDGEGGDLVATAGFRRMRCRKKMGRRERRERGRWLVGKGEDVWSLGEEQVVDGRRERGTTAGCRRKEERERGR</sequence>
<dbReference type="Proteomes" id="UP000823775">
    <property type="component" value="Unassembled WGS sequence"/>
</dbReference>
<comment type="caution">
    <text evidence="3">The sequence shown here is derived from an EMBL/GenBank/DDBJ whole genome shotgun (WGS) entry which is preliminary data.</text>
</comment>
<feature type="region of interest" description="Disordered" evidence="1">
    <location>
        <begin position="61"/>
        <end position="88"/>
    </location>
</feature>
<feature type="region of interest" description="Disordered" evidence="1">
    <location>
        <begin position="135"/>
        <end position="157"/>
    </location>
</feature>
<keyword evidence="2" id="KW-0732">Signal</keyword>
<evidence type="ECO:0000256" key="2">
    <source>
        <dbReference type="SAM" id="SignalP"/>
    </source>
</evidence>
<reference evidence="3 4" key="1">
    <citation type="journal article" date="2021" name="BMC Genomics">
        <title>Datura genome reveals duplications of psychoactive alkaloid biosynthetic genes and high mutation rate following tissue culture.</title>
        <authorList>
            <person name="Rajewski A."/>
            <person name="Carter-House D."/>
            <person name="Stajich J."/>
            <person name="Litt A."/>
        </authorList>
    </citation>
    <scope>NUCLEOTIDE SEQUENCE [LARGE SCALE GENOMIC DNA]</scope>
    <source>
        <strain evidence="3">AR-01</strain>
    </source>
</reference>
<organism evidence="3 4">
    <name type="scientific">Datura stramonium</name>
    <name type="common">Jimsonweed</name>
    <name type="synonym">Common thornapple</name>
    <dbReference type="NCBI Taxonomy" id="4076"/>
    <lineage>
        <taxon>Eukaryota</taxon>
        <taxon>Viridiplantae</taxon>
        <taxon>Streptophyta</taxon>
        <taxon>Embryophyta</taxon>
        <taxon>Tracheophyta</taxon>
        <taxon>Spermatophyta</taxon>
        <taxon>Magnoliopsida</taxon>
        <taxon>eudicotyledons</taxon>
        <taxon>Gunneridae</taxon>
        <taxon>Pentapetalae</taxon>
        <taxon>asterids</taxon>
        <taxon>lamiids</taxon>
        <taxon>Solanales</taxon>
        <taxon>Solanaceae</taxon>
        <taxon>Solanoideae</taxon>
        <taxon>Datureae</taxon>
        <taxon>Datura</taxon>
    </lineage>
</organism>